<dbReference type="CDD" id="cd00009">
    <property type="entry name" value="AAA"/>
    <property type="match status" value="1"/>
</dbReference>
<reference evidence="3 4" key="1">
    <citation type="journal article" date="2012" name="BMC Genomics">
        <title>Complete genome sequence of Saccharothrix espanaensis DSM 44229T and comparison to the other completely sequenced Pseudonocardiaceae.</title>
        <authorList>
            <person name="Strobel T."/>
            <person name="Al-Dilaimi A."/>
            <person name="Blom J."/>
            <person name="Gessner A."/>
            <person name="Kalinowski J."/>
            <person name="Luzhetska M."/>
            <person name="Puhler A."/>
            <person name="Szczepanowski R."/>
            <person name="Bechthold A."/>
            <person name="Ruckert C."/>
        </authorList>
    </citation>
    <scope>NUCLEOTIDE SEQUENCE [LARGE SCALE GENOMIC DNA]</scope>
    <source>
        <strain evidence="4">ATCC 51144 / DSM 44229 / JCM 9112 / NBRC 15066 / NRRL 15764</strain>
    </source>
</reference>
<dbReference type="KEGG" id="sesp:BN6_53700"/>
<dbReference type="eggNOG" id="COG0714">
    <property type="taxonomic scope" value="Bacteria"/>
</dbReference>
<dbReference type="InterPro" id="IPR011703">
    <property type="entry name" value="ATPase_AAA-3"/>
</dbReference>
<organism evidence="3 4">
    <name type="scientific">Saccharothrix espanaensis (strain ATCC 51144 / DSM 44229 / JCM 9112 / NBRC 15066 / NRRL 15764)</name>
    <dbReference type="NCBI Taxonomy" id="1179773"/>
    <lineage>
        <taxon>Bacteria</taxon>
        <taxon>Bacillati</taxon>
        <taxon>Actinomycetota</taxon>
        <taxon>Actinomycetes</taxon>
        <taxon>Pseudonocardiales</taxon>
        <taxon>Pseudonocardiaceae</taxon>
        <taxon>Saccharothrix</taxon>
    </lineage>
</organism>
<dbReference type="STRING" id="1179773.BN6_53700"/>
<dbReference type="GO" id="GO:0005524">
    <property type="term" value="F:ATP binding"/>
    <property type="evidence" value="ECO:0007669"/>
    <property type="project" value="InterPro"/>
</dbReference>
<accession>K0JXM3</accession>
<dbReference type="HOGENOM" id="CLU_034716_2_0_11"/>
<feature type="domain" description="ATPase AAA-3" evidence="1">
    <location>
        <begin position="52"/>
        <end position="182"/>
    </location>
</feature>
<dbReference type="InterPro" id="IPR041628">
    <property type="entry name" value="ChlI/MoxR_AAA_lid"/>
</dbReference>
<evidence type="ECO:0000259" key="2">
    <source>
        <dbReference type="Pfam" id="PF17863"/>
    </source>
</evidence>
<dbReference type="InterPro" id="IPR027417">
    <property type="entry name" value="P-loop_NTPase"/>
</dbReference>
<dbReference type="Gene3D" id="1.10.8.80">
    <property type="entry name" value="Magnesium chelatase subunit I, C-Terminal domain"/>
    <property type="match status" value="1"/>
</dbReference>
<dbReference type="Gene3D" id="3.40.50.300">
    <property type="entry name" value="P-loop containing nucleotide triphosphate hydrolases"/>
    <property type="match status" value="1"/>
</dbReference>
<dbReference type="GO" id="GO:0016887">
    <property type="term" value="F:ATP hydrolysis activity"/>
    <property type="evidence" value="ECO:0007669"/>
    <property type="project" value="InterPro"/>
</dbReference>
<dbReference type="PATRIC" id="fig|1179773.3.peg.5408"/>
<dbReference type="SUPFAM" id="SSF52540">
    <property type="entry name" value="P-loop containing nucleoside triphosphate hydrolases"/>
    <property type="match status" value="1"/>
</dbReference>
<dbReference type="PIRSF" id="PIRSF002849">
    <property type="entry name" value="AAA_ATPase_chaperone_MoxR_prd"/>
    <property type="match status" value="1"/>
</dbReference>
<protein>
    <recommendedName>
        <fullName evidence="5">ATPase</fullName>
    </recommendedName>
</protein>
<dbReference type="EMBL" id="HE804045">
    <property type="protein sequence ID" value="CCH32630.1"/>
    <property type="molecule type" value="Genomic_DNA"/>
</dbReference>
<dbReference type="Pfam" id="PF07726">
    <property type="entry name" value="AAA_3"/>
    <property type="match status" value="1"/>
</dbReference>
<gene>
    <name evidence="3" type="ordered locus">BN6_53700</name>
</gene>
<dbReference type="BioCyc" id="SESP1179773:BN6_RS25960-MONOMER"/>
<dbReference type="Proteomes" id="UP000006281">
    <property type="component" value="Chromosome"/>
</dbReference>
<dbReference type="Pfam" id="PF17863">
    <property type="entry name" value="AAA_lid_2"/>
    <property type="match status" value="1"/>
</dbReference>
<evidence type="ECO:0000313" key="3">
    <source>
        <dbReference type="EMBL" id="CCH32630.1"/>
    </source>
</evidence>
<feature type="domain" description="ChlI/MoxR AAA lid" evidence="2">
    <location>
        <begin position="246"/>
        <end position="312"/>
    </location>
</feature>
<dbReference type="InterPro" id="IPR050764">
    <property type="entry name" value="CbbQ/NirQ/NorQ/GpvN"/>
</dbReference>
<dbReference type="OrthoDB" id="9808397at2"/>
<evidence type="ECO:0000313" key="4">
    <source>
        <dbReference type="Proteomes" id="UP000006281"/>
    </source>
</evidence>
<dbReference type="RefSeq" id="WP_015102742.1">
    <property type="nucleotide sequence ID" value="NC_019673.1"/>
</dbReference>
<dbReference type="PANTHER" id="PTHR42759:SF5">
    <property type="entry name" value="METHANOL DEHYDROGENASE REGULATOR"/>
    <property type="match status" value="1"/>
</dbReference>
<proteinExistence type="predicted"/>
<evidence type="ECO:0000259" key="1">
    <source>
        <dbReference type="Pfam" id="PF07726"/>
    </source>
</evidence>
<keyword evidence="4" id="KW-1185">Reference proteome</keyword>
<dbReference type="PANTHER" id="PTHR42759">
    <property type="entry name" value="MOXR FAMILY PROTEIN"/>
    <property type="match status" value="1"/>
</dbReference>
<evidence type="ECO:0008006" key="5">
    <source>
        <dbReference type="Google" id="ProtNLM"/>
    </source>
</evidence>
<sequence>MSSTVNHSAPGPSDVATVRTAAESIVDTIGTVLRGKADRISAALVCLLARGHLLVEDVPGTGKTTLAKALAVATGGTAHRIQFTPDLLPSDITGVSVWDQDRRVFEFKPGPVFANVVVADEINRASPKTQSALLEVMEEGQVTVDGEPHPVPNPFLVVATQNPIDLEGTYRLPEAQLDRFLMKITVGHPDLDVEQEILAGTATSSGIGAVRPVITPDHLAALQEIVGRVYVAPEIARYVALLAGVTREHPSLRLGVSTRGSLAVVRAARAHAAVSGRHFVLPEDVKAVAEAVLAHRLVPTTQADMRGENVHSVLREAFRTVAVPSPLGAGAR</sequence>
<name>K0JXM3_SACES</name>
<dbReference type="AlphaFoldDB" id="K0JXM3"/>